<dbReference type="AlphaFoldDB" id="A0A2N5SG75"/>
<keyword evidence="2" id="KW-1185">Reference proteome</keyword>
<comment type="caution">
    <text evidence="1">The sequence shown here is derived from an EMBL/GenBank/DDBJ whole genome shotgun (WGS) entry which is preliminary data.</text>
</comment>
<sequence length="72" mass="8097">MEAAYQESELEPKSIIWLERAPIIQLFILATGVVSMYECSPLKPLYILQTLVFVENPIFTSTGPDCESELCS</sequence>
<accession>A0A2N5SG75</accession>
<proteinExistence type="predicted"/>
<dbReference type="Proteomes" id="UP000235388">
    <property type="component" value="Unassembled WGS sequence"/>
</dbReference>
<protein>
    <submittedName>
        <fullName evidence="1">Uncharacterized protein</fullName>
    </submittedName>
</protein>
<reference evidence="1 2" key="1">
    <citation type="submission" date="2017-11" db="EMBL/GenBank/DDBJ databases">
        <title>De novo assembly and phasing of dikaryotic genomes from two isolates of Puccinia coronata f. sp. avenae, the causal agent of oat crown rust.</title>
        <authorList>
            <person name="Miller M.E."/>
            <person name="Zhang Y."/>
            <person name="Omidvar V."/>
            <person name="Sperschneider J."/>
            <person name="Schwessinger B."/>
            <person name="Raley C."/>
            <person name="Palmer J.M."/>
            <person name="Garnica D."/>
            <person name="Upadhyaya N."/>
            <person name="Rathjen J."/>
            <person name="Taylor J.M."/>
            <person name="Park R.F."/>
            <person name="Dodds P.N."/>
            <person name="Hirsch C.D."/>
            <person name="Kianian S.F."/>
            <person name="Figueroa M."/>
        </authorList>
    </citation>
    <scope>NUCLEOTIDE SEQUENCE [LARGE SCALE GENOMIC DNA]</scope>
    <source>
        <strain evidence="1">12NC29</strain>
    </source>
</reference>
<evidence type="ECO:0000313" key="1">
    <source>
        <dbReference type="EMBL" id="PLW12237.1"/>
    </source>
</evidence>
<evidence type="ECO:0000313" key="2">
    <source>
        <dbReference type="Proteomes" id="UP000235388"/>
    </source>
</evidence>
<dbReference type="EMBL" id="PGCJ01000989">
    <property type="protein sequence ID" value="PLW12237.1"/>
    <property type="molecule type" value="Genomic_DNA"/>
</dbReference>
<gene>
    <name evidence="1" type="ORF">PCANC_18810</name>
</gene>
<organism evidence="1 2">
    <name type="scientific">Puccinia coronata f. sp. avenae</name>
    <dbReference type="NCBI Taxonomy" id="200324"/>
    <lineage>
        <taxon>Eukaryota</taxon>
        <taxon>Fungi</taxon>
        <taxon>Dikarya</taxon>
        <taxon>Basidiomycota</taxon>
        <taxon>Pucciniomycotina</taxon>
        <taxon>Pucciniomycetes</taxon>
        <taxon>Pucciniales</taxon>
        <taxon>Pucciniaceae</taxon>
        <taxon>Puccinia</taxon>
    </lineage>
</organism>
<name>A0A2N5SG75_9BASI</name>